<reference evidence="3 4" key="1">
    <citation type="journal article" date="2015" name="Sci. Rep.">
        <title>Genome of the facultative scuticociliatosis pathogen Pseudocohnilembus persalinus provides insight into its virulence through horizontal gene transfer.</title>
        <authorList>
            <person name="Xiong J."/>
            <person name="Wang G."/>
            <person name="Cheng J."/>
            <person name="Tian M."/>
            <person name="Pan X."/>
            <person name="Warren A."/>
            <person name="Jiang C."/>
            <person name="Yuan D."/>
            <person name="Miao W."/>
        </authorList>
    </citation>
    <scope>NUCLEOTIDE SEQUENCE [LARGE SCALE GENOMIC DNA]</scope>
    <source>
        <strain evidence="3">36N120E</strain>
    </source>
</reference>
<feature type="compositionally biased region" description="Basic and acidic residues" evidence="2">
    <location>
        <begin position="730"/>
        <end position="814"/>
    </location>
</feature>
<dbReference type="OrthoDB" id="5587616at2759"/>
<dbReference type="EMBL" id="LDAU01000159">
    <property type="protein sequence ID" value="KRX02053.1"/>
    <property type="molecule type" value="Genomic_DNA"/>
</dbReference>
<proteinExistence type="predicted"/>
<organism evidence="3 4">
    <name type="scientific">Pseudocohnilembus persalinus</name>
    <name type="common">Ciliate</name>
    <dbReference type="NCBI Taxonomy" id="266149"/>
    <lineage>
        <taxon>Eukaryota</taxon>
        <taxon>Sar</taxon>
        <taxon>Alveolata</taxon>
        <taxon>Ciliophora</taxon>
        <taxon>Intramacronucleata</taxon>
        <taxon>Oligohymenophorea</taxon>
        <taxon>Scuticociliatia</taxon>
        <taxon>Philasterida</taxon>
        <taxon>Pseudocohnilembidae</taxon>
        <taxon>Pseudocohnilembus</taxon>
    </lineage>
</organism>
<feature type="compositionally biased region" description="Polar residues" evidence="2">
    <location>
        <begin position="393"/>
        <end position="403"/>
    </location>
</feature>
<keyword evidence="1" id="KW-0802">TPR repeat</keyword>
<dbReference type="OMA" id="DLAFICK"/>
<feature type="repeat" description="TPR" evidence="1">
    <location>
        <begin position="1243"/>
        <end position="1276"/>
    </location>
</feature>
<dbReference type="Gene3D" id="1.25.40.10">
    <property type="entry name" value="Tetratricopeptide repeat domain"/>
    <property type="match status" value="2"/>
</dbReference>
<evidence type="ECO:0000313" key="4">
    <source>
        <dbReference type="Proteomes" id="UP000054937"/>
    </source>
</evidence>
<feature type="region of interest" description="Disordered" evidence="2">
    <location>
        <begin position="369"/>
        <end position="403"/>
    </location>
</feature>
<feature type="region of interest" description="Disordered" evidence="2">
    <location>
        <begin position="652"/>
        <end position="849"/>
    </location>
</feature>
<dbReference type="InterPro" id="IPR011990">
    <property type="entry name" value="TPR-like_helical_dom_sf"/>
</dbReference>
<evidence type="ECO:0000256" key="2">
    <source>
        <dbReference type="SAM" id="MobiDB-lite"/>
    </source>
</evidence>
<dbReference type="InterPro" id="IPR016135">
    <property type="entry name" value="UBQ-conjugating_enzyme/RWD"/>
</dbReference>
<feature type="compositionally biased region" description="Low complexity" evidence="2">
    <location>
        <begin position="652"/>
        <end position="663"/>
    </location>
</feature>
<dbReference type="PROSITE" id="PS50005">
    <property type="entry name" value="TPR"/>
    <property type="match status" value="2"/>
</dbReference>
<dbReference type="SUPFAM" id="SSF54495">
    <property type="entry name" value="UBC-like"/>
    <property type="match status" value="1"/>
</dbReference>
<accession>A0A0V0QJ35</accession>
<gene>
    <name evidence="3" type="ORF">PPERSA_07698</name>
</gene>
<dbReference type="Gene3D" id="3.10.110.10">
    <property type="entry name" value="Ubiquitin Conjugating Enzyme"/>
    <property type="match status" value="1"/>
</dbReference>
<dbReference type="Pfam" id="PF13424">
    <property type="entry name" value="TPR_12"/>
    <property type="match status" value="1"/>
</dbReference>
<protein>
    <submittedName>
        <fullName evidence="3">Ubiquitin-conjugating enzyme/RWD-like protein</fullName>
    </submittedName>
</protein>
<dbReference type="InParanoid" id="A0A0V0QJ35"/>
<sequence length="1560" mass="185300">MTVEELIANVFNDERKFNRVMKEIIQLTSLPEEMYDVQINKTSLGLKIKIGVKPVALSKYGLKNFNEGKTVNFDILLNENFPYEAPKIFCMTRFVQPSLMDSRDLLEDILQKPYVSSVLLDDIVQQIPDLIKDIKSQITDYDFLIQLGDYYIGDDYSLADFESYPNTFLFNAVEIIQKSKQFERILVVTESNLLSFQADFQNPYNNQVSRLVNFYSLSLFEEIKEEKIFGKDVIIIKWQNDHKKQSSQFSEVIFQISEREKFLQKFQAQLQLVGKVKQHRQNKQGFNLEDVTAKQYDNMDIDQIVENIQILENQLEVELDVNSITTLINLYGKAIEYLSAKGDEQFKFFMDRMQDFLSKEDIQAVLQYDRDDKNKDKSRQKLKQGDDIENKKQNNTNLQSQDNTHSVFDDYDEVQGNQQKVQQFTFVNQAINFADKKRVNVLTQIYQINQENLSLVLGSGLCNLKDFYLQFKRKHNQKDLLWIIKTVISHQKLLLQVQDDFIMQILPQNFVFEEIEGEYRKYQIKLVDLNFIHQNEFVNKAYFSDDFIEKLKQGENLTHEDKIKQFIFSLGRSIQRLIMNSQNDQKDQQKFLKKNIIQFLEESEFKDTYEYLFYFLKKILIKQQYSSIQQLEDDLFNHKQISQEQIQNENEEIQQNYQKQQVQENEENQQKQEENSEDEKDDSEEFEDKKQEKQRNGKEENHEIKQEGNKSDKKKPKRTRKSKKSKKLQLSKEDKSKEKEVKNKEVQDNSNEKEQQENEKEQKNEDQQQKQEQDNEEQKQEKQNQEKDEEQNQKQENQDKELEKQNKEEGEQENKNQIQNQEQNQDKELENQNQNQEIKNQEQEQQEEIDREEYNKLKNEVIDQKFFGDENGVINQVFQHSIKSLLKKLFDQEMEIDDIEDIKRKYKIQHEHILEGFVYNIYPFFQHIELCQQKNDLKTLIQELDTQFNKNESKSEDLLGLEDEEQDNDEELGKGRVSENLKKGIKLIIELFKNKNPNVDELRNLLQDFDLKEINKIERNESDLLALILILQFIILTELGFENLGIELVEAILQEIQEGKIKIFNEIQESNFHFILGYLYYQQRDQKSLIHFKKSYMIRCQVYGKTSVFSLGALQFIAISLNNNQQNDISISLFSYIINNLQTLERKQQTAIQILKSMIAYSKLLFNSDKKQEAFQIAEQTVQMFKDRYSQNTVQNQIYLVEIYQLFANLYLYNNEVDKAKIYFQKINDVFQTQFKDLHPYKAAIYYQIGTIYVGLENLEVGLQQLSEALNLRTKIYGENHKSVVQSYMQIGYTYYNIGDLNQAIKYFQKSQQIQESLDKNSIDLLTIYEMIQKCLIKTNQTNLTWETIQNQQDIFEKFKNSKQNQYLRFLDRKVKCLEIMKQDVEVIKIQQQIVDIMKQQFDDIKQKENKDFNLYYAQKIVQLSLKLEKDPEQLEKAIDQQQEAIDIVKKFLGEDNMQLVKLYRVISKNLVQVGKAEESVQFIIEGLQILQEKNVQDDEILVLIKDLAFICKTLMEQDQIEVAFQINEVINNHLLVLFGEDSPVLEVANQMISSTFNQE</sequence>
<dbReference type="SUPFAM" id="SSF48452">
    <property type="entry name" value="TPR-like"/>
    <property type="match status" value="1"/>
</dbReference>
<evidence type="ECO:0000256" key="1">
    <source>
        <dbReference type="PROSITE-ProRule" id="PRU00339"/>
    </source>
</evidence>
<feature type="repeat" description="TPR" evidence="1">
    <location>
        <begin position="1285"/>
        <end position="1318"/>
    </location>
</feature>
<evidence type="ECO:0000313" key="3">
    <source>
        <dbReference type="EMBL" id="KRX02053.1"/>
    </source>
</evidence>
<dbReference type="Proteomes" id="UP000054937">
    <property type="component" value="Unassembled WGS sequence"/>
</dbReference>
<dbReference type="InterPro" id="IPR019734">
    <property type="entry name" value="TPR_rpt"/>
</dbReference>
<keyword evidence="4" id="KW-1185">Reference proteome</keyword>
<feature type="compositionally biased region" description="Basic and acidic residues" evidence="2">
    <location>
        <begin position="687"/>
        <end position="711"/>
    </location>
</feature>
<feature type="compositionally biased region" description="Basic residues" evidence="2">
    <location>
        <begin position="712"/>
        <end position="729"/>
    </location>
</feature>
<dbReference type="CDD" id="cd00195">
    <property type="entry name" value="UBCc_UEV"/>
    <property type="match status" value="1"/>
</dbReference>
<feature type="compositionally biased region" description="Acidic residues" evidence="2">
    <location>
        <begin position="675"/>
        <end position="686"/>
    </location>
</feature>
<dbReference type="SMART" id="SM00028">
    <property type="entry name" value="TPR"/>
    <property type="match status" value="3"/>
</dbReference>
<feature type="compositionally biased region" description="Basic and acidic residues" evidence="2">
    <location>
        <begin position="369"/>
        <end position="392"/>
    </location>
</feature>
<name>A0A0V0QJ35_PSEPJ</name>
<comment type="caution">
    <text evidence="3">The sequence shown here is derived from an EMBL/GenBank/DDBJ whole genome shotgun (WGS) entry which is preliminary data.</text>
</comment>